<evidence type="ECO:0000313" key="4">
    <source>
        <dbReference type="Proteomes" id="UP001214638"/>
    </source>
</evidence>
<keyword evidence="4" id="KW-1185">Reference proteome</keyword>
<gene>
    <name evidence="3" type="ORF">BdWA1_000209</name>
</gene>
<dbReference type="EMBL" id="JALLKP010000001">
    <property type="protein sequence ID" value="KAK2197210.1"/>
    <property type="molecule type" value="Genomic_DNA"/>
</dbReference>
<name>A0AAD9PLS7_9APIC</name>
<feature type="chain" id="PRO_5041997729" evidence="1">
    <location>
        <begin position="19"/>
        <end position="188"/>
    </location>
</feature>
<dbReference type="RefSeq" id="XP_067804052.1">
    <property type="nucleotide sequence ID" value="XM_067945261.1"/>
</dbReference>
<evidence type="ECO:0000259" key="2">
    <source>
        <dbReference type="Pfam" id="PF18659"/>
    </source>
</evidence>
<proteinExistence type="predicted"/>
<feature type="signal peptide" evidence="1">
    <location>
        <begin position="1"/>
        <end position="18"/>
    </location>
</feature>
<evidence type="ECO:0000313" key="3">
    <source>
        <dbReference type="EMBL" id="KAK2197210.1"/>
    </source>
</evidence>
<feature type="domain" description="Cell-traversal protein for ookinetes and sporozoites" evidence="2">
    <location>
        <begin position="48"/>
        <end position="156"/>
    </location>
</feature>
<keyword evidence="1" id="KW-0732">Signal</keyword>
<sequence>MKFFSVLFLVGALKSAAGYRARHKIMDEPKAPAAVAAPEFKGLFTRATKQIVEFKDKLQKDLSGKVEEVVELIAADIEKILKSSGAIKPSFIQTDMHAKVKKVIKETVFAILRHTLPEFEKWIAKAIRPPSSSPVVYSAVVRPVASSIFREVDGRLNIPFDPQVWENESDEGMALDDDDFGDASSIEA</sequence>
<accession>A0AAD9PLS7</accession>
<dbReference type="InterPro" id="IPR041004">
    <property type="entry name" value="CelTOS"/>
</dbReference>
<organism evidence="3 4">
    <name type="scientific">Babesia duncani</name>
    <dbReference type="NCBI Taxonomy" id="323732"/>
    <lineage>
        <taxon>Eukaryota</taxon>
        <taxon>Sar</taxon>
        <taxon>Alveolata</taxon>
        <taxon>Apicomplexa</taxon>
        <taxon>Aconoidasida</taxon>
        <taxon>Piroplasmida</taxon>
        <taxon>Babesiidae</taxon>
        <taxon>Babesia</taxon>
    </lineage>
</organism>
<dbReference type="AlphaFoldDB" id="A0AAD9PLS7"/>
<evidence type="ECO:0000256" key="1">
    <source>
        <dbReference type="SAM" id="SignalP"/>
    </source>
</evidence>
<dbReference type="Proteomes" id="UP001214638">
    <property type="component" value="Unassembled WGS sequence"/>
</dbReference>
<reference evidence="3" key="1">
    <citation type="journal article" date="2023" name="Nat. Microbiol.">
        <title>Babesia duncani multi-omics identifies virulence factors and drug targets.</title>
        <authorList>
            <person name="Singh P."/>
            <person name="Lonardi S."/>
            <person name="Liang Q."/>
            <person name="Vydyam P."/>
            <person name="Khabirova E."/>
            <person name="Fang T."/>
            <person name="Gihaz S."/>
            <person name="Thekkiniath J."/>
            <person name="Munshi M."/>
            <person name="Abel S."/>
            <person name="Ciampossin L."/>
            <person name="Batugedara G."/>
            <person name="Gupta M."/>
            <person name="Lu X.M."/>
            <person name="Lenz T."/>
            <person name="Chakravarty S."/>
            <person name="Cornillot E."/>
            <person name="Hu Y."/>
            <person name="Ma W."/>
            <person name="Gonzalez L.M."/>
            <person name="Sanchez S."/>
            <person name="Estrada K."/>
            <person name="Sanchez-Flores A."/>
            <person name="Montero E."/>
            <person name="Harb O.S."/>
            <person name="Le Roch K.G."/>
            <person name="Mamoun C.B."/>
        </authorList>
    </citation>
    <scope>NUCLEOTIDE SEQUENCE</scope>
    <source>
        <strain evidence="3">WA1</strain>
    </source>
</reference>
<dbReference type="GeneID" id="94334507"/>
<dbReference type="Pfam" id="PF18659">
    <property type="entry name" value="CelTOS"/>
    <property type="match status" value="1"/>
</dbReference>
<protein>
    <submittedName>
        <fullName evidence="3">Cell-traversal protein</fullName>
    </submittedName>
</protein>
<comment type="caution">
    <text evidence="3">The sequence shown here is derived from an EMBL/GenBank/DDBJ whole genome shotgun (WGS) entry which is preliminary data.</text>
</comment>
<dbReference type="KEGG" id="bdw:94334507"/>